<proteinExistence type="predicted"/>
<reference evidence="1 2" key="1">
    <citation type="journal article" date="2018" name="J. Microbiol.">
        <title>Bacillus spongiae sp. nov., isolated from sponge of Jeju Island.</title>
        <authorList>
            <person name="Lee G.E."/>
            <person name="Im W.T."/>
            <person name="Park J.S."/>
        </authorList>
    </citation>
    <scope>NUCLEOTIDE SEQUENCE [LARGE SCALE GENOMIC DNA]</scope>
    <source>
        <strain evidence="1 2">135PIL107-10</strain>
    </source>
</reference>
<organism evidence="1 2">
    <name type="scientific">Bacillus spongiae</name>
    <dbReference type="NCBI Taxonomy" id="2683610"/>
    <lineage>
        <taxon>Bacteria</taxon>
        <taxon>Bacillati</taxon>
        <taxon>Bacillota</taxon>
        <taxon>Bacilli</taxon>
        <taxon>Bacillales</taxon>
        <taxon>Bacillaceae</taxon>
        <taxon>Bacillus</taxon>
    </lineage>
</organism>
<dbReference type="Proteomes" id="UP001312865">
    <property type="component" value="Unassembled WGS sequence"/>
</dbReference>
<evidence type="ECO:0000313" key="1">
    <source>
        <dbReference type="EMBL" id="MEI5906794.1"/>
    </source>
</evidence>
<evidence type="ECO:0000313" key="2">
    <source>
        <dbReference type="Proteomes" id="UP001312865"/>
    </source>
</evidence>
<dbReference type="EMBL" id="JBBAXC010000004">
    <property type="protein sequence ID" value="MEI5906794.1"/>
    <property type="molecule type" value="Genomic_DNA"/>
</dbReference>
<protein>
    <submittedName>
        <fullName evidence="1">Uncharacterized protein</fullName>
    </submittedName>
</protein>
<sequence>MAVVGILGMTHDEEMQKKYKLPLSLIEELILEFKPDVICGEVHPKSWELYNRTGEPFGILGETQNEYPKLIFPMCEERGIHFVPVNWFEEDVFQEGPFDKYDKDTKEELKNKLHDWNERQLSTWNKGNISLNSFEYDHITKDMYKWLHNINPNVQNIIWNSRHYMMVARVKNAIKKFPDKRILCIHGADHNYWYHEALRNEKGIELVYPLR</sequence>
<dbReference type="RefSeq" id="WP_336586221.1">
    <property type="nucleotide sequence ID" value="NZ_JBBAXC010000004.1"/>
</dbReference>
<comment type="caution">
    <text evidence="1">The sequence shown here is derived from an EMBL/GenBank/DDBJ whole genome shotgun (WGS) entry which is preliminary data.</text>
</comment>
<keyword evidence="2" id="KW-1185">Reference proteome</keyword>
<name>A0ABU8HCA0_9BACI</name>
<accession>A0ABU8HCA0</accession>
<gene>
    <name evidence="1" type="ORF">WAK64_06945</name>
</gene>